<dbReference type="SMART" id="SM00184">
    <property type="entry name" value="RING"/>
    <property type="match status" value="1"/>
</dbReference>
<evidence type="ECO:0000256" key="5">
    <source>
        <dbReference type="SAM" id="Coils"/>
    </source>
</evidence>
<dbReference type="PANTHER" id="PTHR25465:SF14">
    <property type="entry name" value="E3 UBIQUITIN-PROTEIN LIGASE TRIM65"/>
    <property type="match status" value="1"/>
</dbReference>
<evidence type="ECO:0000256" key="2">
    <source>
        <dbReference type="ARBA" id="ARBA00022771"/>
    </source>
</evidence>
<evidence type="ECO:0000313" key="9">
    <source>
        <dbReference type="Proteomes" id="UP001482620"/>
    </source>
</evidence>
<keyword evidence="1" id="KW-0479">Metal-binding</keyword>
<organism evidence="8 9">
    <name type="scientific">Ilyodon furcidens</name>
    <name type="common">goldbreast splitfin</name>
    <dbReference type="NCBI Taxonomy" id="33524"/>
    <lineage>
        <taxon>Eukaryota</taxon>
        <taxon>Metazoa</taxon>
        <taxon>Chordata</taxon>
        <taxon>Craniata</taxon>
        <taxon>Vertebrata</taxon>
        <taxon>Euteleostomi</taxon>
        <taxon>Actinopterygii</taxon>
        <taxon>Neopterygii</taxon>
        <taxon>Teleostei</taxon>
        <taxon>Neoteleostei</taxon>
        <taxon>Acanthomorphata</taxon>
        <taxon>Ovalentaria</taxon>
        <taxon>Atherinomorphae</taxon>
        <taxon>Cyprinodontiformes</taxon>
        <taxon>Goodeidae</taxon>
        <taxon>Ilyodon</taxon>
    </lineage>
</organism>
<dbReference type="Pfam" id="PF00643">
    <property type="entry name" value="zf-B_box"/>
    <property type="match status" value="1"/>
</dbReference>
<sequence>MAGKEEQLQENQYGVNLDREQFCCSVCLDLLKEPVTIHCGHSYCRSCIENCWDEEEEKGEYSCPQCRETFHPRPVLKRNNMLAEVVKKLKMRYPQQIPPPLTPDAPPDVACDFCGLEQNKAIKSCLTCLASYCDKHVEPHYTIPVLQKHELISATIPIGKKVCAQHRKLMDLYCQTDEELICTECTVDKHKHHKFVSILELEETTKKRLETVRRQVQKKVQQREEELEMLIQAEKNVK</sequence>
<dbReference type="PROSITE" id="PS50119">
    <property type="entry name" value="ZF_BBOX"/>
    <property type="match status" value="1"/>
</dbReference>
<feature type="coiled-coil region" evidence="5">
    <location>
        <begin position="199"/>
        <end position="233"/>
    </location>
</feature>
<dbReference type="SUPFAM" id="SSF57845">
    <property type="entry name" value="B-box zinc-binding domain"/>
    <property type="match status" value="1"/>
</dbReference>
<dbReference type="PANTHER" id="PTHR25465">
    <property type="entry name" value="B-BOX DOMAIN CONTAINING"/>
    <property type="match status" value="1"/>
</dbReference>
<dbReference type="InterPro" id="IPR001841">
    <property type="entry name" value="Znf_RING"/>
</dbReference>
<dbReference type="InterPro" id="IPR000315">
    <property type="entry name" value="Znf_B-box"/>
</dbReference>
<dbReference type="Proteomes" id="UP001482620">
    <property type="component" value="Unassembled WGS sequence"/>
</dbReference>
<keyword evidence="3" id="KW-0862">Zinc</keyword>
<evidence type="ECO:0000256" key="4">
    <source>
        <dbReference type="PROSITE-ProRule" id="PRU00024"/>
    </source>
</evidence>
<feature type="domain" description="B box-type" evidence="7">
    <location>
        <begin position="158"/>
        <end position="198"/>
    </location>
</feature>
<proteinExistence type="predicted"/>
<dbReference type="SUPFAM" id="SSF57850">
    <property type="entry name" value="RING/U-box"/>
    <property type="match status" value="1"/>
</dbReference>
<feature type="non-terminal residue" evidence="8">
    <location>
        <position position="238"/>
    </location>
</feature>
<dbReference type="Gene3D" id="4.10.830.40">
    <property type="match status" value="1"/>
</dbReference>
<keyword evidence="2 4" id="KW-0863">Zinc-finger</keyword>
<evidence type="ECO:0000256" key="1">
    <source>
        <dbReference type="ARBA" id="ARBA00022723"/>
    </source>
</evidence>
<reference evidence="8 9" key="1">
    <citation type="submission" date="2021-06" db="EMBL/GenBank/DDBJ databases">
        <authorList>
            <person name="Palmer J.M."/>
        </authorList>
    </citation>
    <scope>NUCLEOTIDE SEQUENCE [LARGE SCALE GENOMIC DNA]</scope>
    <source>
        <strain evidence="9">if_2019</strain>
        <tissue evidence="8">Muscle</tissue>
    </source>
</reference>
<dbReference type="PROSITE" id="PS50089">
    <property type="entry name" value="ZF_RING_2"/>
    <property type="match status" value="1"/>
</dbReference>
<dbReference type="Pfam" id="PF15227">
    <property type="entry name" value="zf-C3HC4_4"/>
    <property type="match status" value="1"/>
</dbReference>
<comment type="caution">
    <text evidence="8">The sequence shown here is derived from an EMBL/GenBank/DDBJ whole genome shotgun (WGS) entry which is preliminary data.</text>
</comment>
<dbReference type="PROSITE" id="PS00518">
    <property type="entry name" value="ZF_RING_1"/>
    <property type="match status" value="1"/>
</dbReference>
<dbReference type="SMART" id="SM00336">
    <property type="entry name" value="BBOX"/>
    <property type="match status" value="1"/>
</dbReference>
<dbReference type="EMBL" id="JAHRIQ010041402">
    <property type="protein sequence ID" value="MEQ2234815.1"/>
    <property type="molecule type" value="Genomic_DNA"/>
</dbReference>
<dbReference type="InterPro" id="IPR051051">
    <property type="entry name" value="E3_ubiq-ligase_TRIM/RNF"/>
</dbReference>
<gene>
    <name evidence="8" type="ORF">ILYODFUR_035263</name>
</gene>
<evidence type="ECO:0000256" key="3">
    <source>
        <dbReference type="ARBA" id="ARBA00022833"/>
    </source>
</evidence>
<evidence type="ECO:0008006" key="10">
    <source>
        <dbReference type="Google" id="ProtNLM"/>
    </source>
</evidence>
<keyword evidence="9" id="KW-1185">Reference proteome</keyword>
<evidence type="ECO:0000259" key="7">
    <source>
        <dbReference type="PROSITE" id="PS50119"/>
    </source>
</evidence>
<feature type="domain" description="RING-type" evidence="6">
    <location>
        <begin position="24"/>
        <end position="67"/>
    </location>
</feature>
<protein>
    <recommendedName>
        <fullName evidence="10">E3 ubiquitin/ISG15 ligase TRIM25-like</fullName>
    </recommendedName>
</protein>
<dbReference type="InterPro" id="IPR017907">
    <property type="entry name" value="Znf_RING_CS"/>
</dbReference>
<keyword evidence="5" id="KW-0175">Coiled coil</keyword>
<dbReference type="InterPro" id="IPR013083">
    <property type="entry name" value="Znf_RING/FYVE/PHD"/>
</dbReference>
<evidence type="ECO:0000259" key="6">
    <source>
        <dbReference type="PROSITE" id="PS50089"/>
    </source>
</evidence>
<accession>A0ABV0TR69</accession>
<name>A0ABV0TR69_9TELE</name>
<evidence type="ECO:0000313" key="8">
    <source>
        <dbReference type="EMBL" id="MEQ2234815.1"/>
    </source>
</evidence>
<dbReference type="Gene3D" id="3.30.40.10">
    <property type="entry name" value="Zinc/RING finger domain, C3HC4 (zinc finger)"/>
    <property type="match status" value="1"/>
</dbReference>
<dbReference type="Gene3D" id="3.30.160.60">
    <property type="entry name" value="Classic Zinc Finger"/>
    <property type="match status" value="1"/>
</dbReference>